<dbReference type="KEGG" id="nkf:Nkreftii_001362"/>
<dbReference type="AlphaFoldDB" id="A0A7S8IYT5"/>
<accession>A0A7S8IYT5</accession>
<protein>
    <submittedName>
        <fullName evidence="1">Uncharacterized protein</fullName>
    </submittedName>
</protein>
<evidence type="ECO:0000313" key="2">
    <source>
        <dbReference type="Proteomes" id="UP000593737"/>
    </source>
</evidence>
<name>A0A7S8IYT5_9BACT</name>
<sequence>MRCLSTGQAGRSKIKTAYVRTRDVATMGISLMKKVLGLCGFLTFLVLVGCKGMPTLEEQERLVQADNLVLDQITTEAVVNAWGTPPLYHSMFTHFFVMPDFSVIPQSRVATGEAPKGWKAGVHAGEGIYFAYPDRGWLLVFLDERLVYKEKLNPEELAVLAKTWAYEDRFKTRLDETFHP</sequence>
<evidence type="ECO:0000313" key="1">
    <source>
        <dbReference type="EMBL" id="QPD03588.1"/>
    </source>
</evidence>
<gene>
    <name evidence="1" type="ORF">Nkreftii_001362</name>
</gene>
<organism evidence="1 2">
    <name type="scientific">Candidatus Nitrospira kreftii</name>
    <dbReference type="NCBI Taxonomy" id="2652173"/>
    <lineage>
        <taxon>Bacteria</taxon>
        <taxon>Pseudomonadati</taxon>
        <taxon>Nitrospirota</taxon>
        <taxon>Nitrospiria</taxon>
        <taxon>Nitrospirales</taxon>
        <taxon>Nitrospiraceae</taxon>
        <taxon>Nitrospira</taxon>
    </lineage>
</organism>
<dbReference type="EMBL" id="CP047423">
    <property type="protein sequence ID" value="QPD03588.1"/>
    <property type="molecule type" value="Genomic_DNA"/>
</dbReference>
<dbReference type="Proteomes" id="UP000593737">
    <property type="component" value="Chromosome"/>
</dbReference>
<reference evidence="1 2" key="1">
    <citation type="journal article" date="2020" name="ISME J.">
        <title>Enrichment and physiological characterization of a novel comammox Nitrospira indicates ammonium inhibition of complete nitrification.</title>
        <authorList>
            <person name="Sakoula D."/>
            <person name="Koch H."/>
            <person name="Frank J."/>
            <person name="Jetten M.S.M."/>
            <person name="van Kessel M.A.H.J."/>
            <person name="Lucker S."/>
        </authorList>
    </citation>
    <scope>NUCLEOTIDE SEQUENCE [LARGE SCALE GENOMIC DNA]</scope>
    <source>
        <strain evidence="1">Comreactor17</strain>
    </source>
</reference>
<proteinExistence type="predicted"/>